<keyword evidence="7 9" id="KW-0675">Receptor</keyword>
<feature type="transmembrane region" description="Helical" evidence="11">
    <location>
        <begin position="181"/>
        <end position="204"/>
    </location>
</feature>
<evidence type="ECO:0000256" key="5">
    <source>
        <dbReference type="ARBA" id="ARBA00023040"/>
    </source>
</evidence>
<dbReference type="Pfam" id="PF00001">
    <property type="entry name" value="7tm_1"/>
    <property type="match status" value="1"/>
</dbReference>
<comment type="caution">
    <text evidence="13">The sequence shown here is derived from an EMBL/GenBank/DDBJ whole genome shotgun (WGS) entry which is preliminary data.</text>
</comment>
<comment type="similarity">
    <text evidence="2 9">Belongs to the G-protein coupled receptor 1 family.</text>
</comment>
<feature type="transmembrane region" description="Helical" evidence="11">
    <location>
        <begin position="356"/>
        <end position="376"/>
    </location>
</feature>
<dbReference type="InterPro" id="IPR000276">
    <property type="entry name" value="GPCR_Rhodpsn"/>
</dbReference>
<keyword evidence="8 9" id="KW-0807">Transducer</keyword>
<dbReference type="Proteomes" id="UP001142055">
    <property type="component" value="Chromosome 1"/>
</dbReference>
<dbReference type="SMART" id="SM01381">
    <property type="entry name" value="7TM_GPCR_Srsx"/>
    <property type="match status" value="1"/>
</dbReference>
<sequence>MANQWNMFASQSFQHIPFNSNVEQLDNFSIETMSASISSSSLSVTSTATSGGNEYDDLSINNENIYDHLAKFGIIFSELNDTDRLSNITSMYNKRYRSNSMRNILVCIAYAIIFFISLFGNITVCYIIATNRKMHNFTNYFIANLSVSDLLMTVINVPFGVARMLLDDWPFGNFLCKCLPFIQATSVYVSTITMCIISIDRYCVVVHPFGSRVTNWLPLALVLTLIWTISLILSIPFAYFNEVVKIDFIVTIIRCRSNYPSPNYSKWLTLFSFLTQYLIPLTFASIAYLRIAFSIKHRSKLGAKTPQQMDRILKTNRKTIIMLVLVLIAFAICWLPLHLFHLYLDFINSELMNTQLFIVVHWLGMSSVMYNSFIYSSRNKHFRCGMKKVISYLTFNRLYPDVRTLNTKNGSIRDQSFSVTQMTTVRNSNGNCGLYQNRFNRKLNRTNSFGFPSIDSNDRPNSGRNCIHSSSSLSSSFDGDNSIHKSNSSQMGKAKNNGTNDKQDSLSNDINGNQTQIFDSHEINSISSYEIKNHNLNGSFDLNNETRV</sequence>
<accession>A0A9Q0RR15</accession>
<dbReference type="OMA" id="YFESCEL"/>
<proteinExistence type="inferred from homology"/>
<feature type="transmembrane region" description="Helical" evidence="11">
    <location>
        <begin position="141"/>
        <end position="161"/>
    </location>
</feature>
<dbReference type="PRINTS" id="PR00237">
    <property type="entry name" value="GPCRRHODOPSN"/>
</dbReference>
<evidence type="ECO:0000256" key="6">
    <source>
        <dbReference type="ARBA" id="ARBA00023136"/>
    </source>
</evidence>
<feature type="region of interest" description="Disordered" evidence="10">
    <location>
        <begin position="450"/>
        <end position="513"/>
    </location>
</feature>
<dbReference type="SUPFAM" id="SSF81321">
    <property type="entry name" value="Family A G protein-coupled receptor-like"/>
    <property type="match status" value="1"/>
</dbReference>
<organism evidence="13 14">
    <name type="scientific">Blomia tropicalis</name>
    <name type="common">Mite</name>
    <dbReference type="NCBI Taxonomy" id="40697"/>
    <lineage>
        <taxon>Eukaryota</taxon>
        <taxon>Metazoa</taxon>
        <taxon>Ecdysozoa</taxon>
        <taxon>Arthropoda</taxon>
        <taxon>Chelicerata</taxon>
        <taxon>Arachnida</taxon>
        <taxon>Acari</taxon>
        <taxon>Acariformes</taxon>
        <taxon>Sarcoptiformes</taxon>
        <taxon>Astigmata</taxon>
        <taxon>Glycyphagoidea</taxon>
        <taxon>Echimyopodidae</taxon>
        <taxon>Blomia</taxon>
    </lineage>
</organism>
<evidence type="ECO:0000313" key="13">
    <source>
        <dbReference type="EMBL" id="KAJ6223311.1"/>
    </source>
</evidence>
<dbReference type="PROSITE" id="PS50262">
    <property type="entry name" value="G_PROTEIN_RECEP_F1_2"/>
    <property type="match status" value="1"/>
</dbReference>
<gene>
    <name evidence="13" type="ORF">RDWZM_001856</name>
</gene>
<dbReference type="GO" id="GO:0016020">
    <property type="term" value="C:membrane"/>
    <property type="evidence" value="ECO:0007669"/>
    <property type="project" value="UniProtKB-SubCell"/>
</dbReference>
<comment type="subcellular location">
    <subcellularLocation>
        <location evidence="1">Membrane</location>
        <topology evidence="1">Multi-pass membrane protein</topology>
    </subcellularLocation>
</comment>
<evidence type="ECO:0000256" key="7">
    <source>
        <dbReference type="ARBA" id="ARBA00023170"/>
    </source>
</evidence>
<feature type="transmembrane region" description="Helical" evidence="11">
    <location>
        <begin position="267"/>
        <end position="289"/>
    </location>
</feature>
<dbReference type="PROSITE" id="PS00237">
    <property type="entry name" value="G_PROTEIN_RECEP_F1_1"/>
    <property type="match status" value="1"/>
</dbReference>
<dbReference type="InterPro" id="IPR017452">
    <property type="entry name" value="GPCR_Rhodpsn_7TM"/>
</dbReference>
<dbReference type="AlphaFoldDB" id="A0A9Q0RR15"/>
<feature type="compositionally biased region" description="Polar residues" evidence="10">
    <location>
        <begin position="484"/>
        <end position="513"/>
    </location>
</feature>
<feature type="domain" description="G-protein coupled receptors family 1 profile" evidence="12">
    <location>
        <begin position="120"/>
        <end position="375"/>
    </location>
</feature>
<evidence type="ECO:0000256" key="1">
    <source>
        <dbReference type="ARBA" id="ARBA00004141"/>
    </source>
</evidence>
<evidence type="ECO:0000259" key="12">
    <source>
        <dbReference type="PROSITE" id="PS50262"/>
    </source>
</evidence>
<keyword evidence="3 9" id="KW-0812">Transmembrane</keyword>
<keyword evidence="6 11" id="KW-0472">Membrane</keyword>
<dbReference type="EMBL" id="JAPWDV010000001">
    <property type="protein sequence ID" value="KAJ6223311.1"/>
    <property type="molecule type" value="Genomic_DNA"/>
</dbReference>
<evidence type="ECO:0000313" key="14">
    <source>
        <dbReference type="Proteomes" id="UP001142055"/>
    </source>
</evidence>
<dbReference type="PANTHER" id="PTHR24235:SF29">
    <property type="entry name" value="GH23382P"/>
    <property type="match status" value="1"/>
</dbReference>
<evidence type="ECO:0000256" key="9">
    <source>
        <dbReference type="RuleBase" id="RU000688"/>
    </source>
</evidence>
<dbReference type="InterPro" id="IPR000611">
    <property type="entry name" value="NPY_rcpt"/>
</dbReference>
<keyword evidence="14" id="KW-1185">Reference proteome</keyword>
<evidence type="ECO:0000256" key="11">
    <source>
        <dbReference type="SAM" id="Phobius"/>
    </source>
</evidence>
<dbReference type="PANTHER" id="PTHR24235">
    <property type="entry name" value="NEUROPEPTIDE Y RECEPTOR"/>
    <property type="match status" value="1"/>
</dbReference>
<keyword evidence="5 9" id="KW-0297">G-protein coupled receptor</keyword>
<dbReference type="PRINTS" id="PR01012">
    <property type="entry name" value="NRPEPTIDEYR"/>
</dbReference>
<dbReference type="GO" id="GO:0004983">
    <property type="term" value="F:neuropeptide Y receptor activity"/>
    <property type="evidence" value="ECO:0007669"/>
    <property type="project" value="InterPro"/>
</dbReference>
<protein>
    <recommendedName>
        <fullName evidence="12">G-protein coupled receptors family 1 profile domain-containing protein</fullName>
    </recommendedName>
</protein>
<feature type="transmembrane region" description="Helical" evidence="11">
    <location>
        <begin position="216"/>
        <end position="239"/>
    </location>
</feature>
<keyword evidence="4 11" id="KW-1133">Transmembrane helix</keyword>
<evidence type="ECO:0000256" key="2">
    <source>
        <dbReference type="ARBA" id="ARBA00010663"/>
    </source>
</evidence>
<feature type="compositionally biased region" description="Polar residues" evidence="10">
    <location>
        <begin position="459"/>
        <end position="468"/>
    </location>
</feature>
<reference evidence="13" key="1">
    <citation type="submission" date="2022-12" db="EMBL/GenBank/DDBJ databases">
        <title>Genome assemblies of Blomia tropicalis.</title>
        <authorList>
            <person name="Cui Y."/>
        </authorList>
    </citation>
    <scope>NUCLEOTIDE SEQUENCE</scope>
    <source>
        <tissue evidence="13">Adult mites</tissue>
    </source>
</reference>
<evidence type="ECO:0000256" key="3">
    <source>
        <dbReference type="ARBA" id="ARBA00022692"/>
    </source>
</evidence>
<evidence type="ECO:0000256" key="4">
    <source>
        <dbReference type="ARBA" id="ARBA00022989"/>
    </source>
</evidence>
<dbReference type="Gene3D" id="1.20.1070.10">
    <property type="entry name" value="Rhodopsin 7-helix transmembrane proteins"/>
    <property type="match status" value="1"/>
</dbReference>
<evidence type="ECO:0000256" key="8">
    <source>
        <dbReference type="ARBA" id="ARBA00023224"/>
    </source>
</evidence>
<name>A0A9Q0RR15_BLOTA</name>
<feature type="transmembrane region" description="Helical" evidence="11">
    <location>
        <begin position="103"/>
        <end position="129"/>
    </location>
</feature>
<evidence type="ECO:0000256" key="10">
    <source>
        <dbReference type="SAM" id="MobiDB-lite"/>
    </source>
</evidence>
<feature type="transmembrane region" description="Helical" evidence="11">
    <location>
        <begin position="320"/>
        <end position="344"/>
    </location>
</feature>